<dbReference type="GO" id="GO:0043005">
    <property type="term" value="C:neuron projection"/>
    <property type="evidence" value="ECO:0007669"/>
    <property type="project" value="TreeGrafter"/>
</dbReference>
<feature type="transmembrane region" description="Helical" evidence="9">
    <location>
        <begin position="28"/>
        <end position="52"/>
    </location>
</feature>
<evidence type="ECO:0000313" key="11">
    <source>
        <dbReference type="EMBL" id="CAB3400249.1"/>
    </source>
</evidence>
<keyword evidence="7" id="KW-0675">Receptor</keyword>
<feature type="transmembrane region" description="Helical" evidence="9">
    <location>
        <begin position="64"/>
        <end position="89"/>
    </location>
</feature>
<sequence length="381" mass="43226">MTTMVLEENSTDYQCEYPPLDISFSLKILITTAYGVVGAMSLIGNLAVLIIVMCRKEMQTVTNIFISSVSAADLVITGFSLWATPLAYYQRVWYFGRAMCYMVSIVQGLSLMWVPLTLAAVALDRYTLVASPFQQPMSIRTCLTIIVGIWLGAFAVLTPMLTTIDFVDGYGPCHFCVENWGDMQQYRLFYGLSILFIRSALPLVLISLCHWRIAAILNSQTRKFKAMRNASTTSQSTDIRRKQRLQTLLLAMVVIFAASSLPLDLSNVLQDLTVVYHIRAVNEEVRHFIFYFSHWTAMAGTLLNPLVYAWWNENFRRQIKACVDEMRGQGKFKGGLYSIVSGRGDEENQNATQSHRRQTTRVEIGPRSRLQIEEDIQQTDL</sequence>
<evidence type="ECO:0000256" key="4">
    <source>
        <dbReference type="ARBA" id="ARBA00022989"/>
    </source>
</evidence>
<dbReference type="CDD" id="cd15203">
    <property type="entry name" value="7tmA_NPYR-like"/>
    <property type="match status" value="1"/>
</dbReference>
<dbReference type="GO" id="GO:0004983">
    <property type="term" value="F:neuropeptide Y receptor activity"/>
    <property type="evidence" value="ECO:0007669"/>
    <property type="project" value="InterPro"/>
</dbReference>
<dbReference type="SUPFAM" id="SSF81321">
    <property type="entry name" value="Family A G protein-coupled receptor-like"/>
    <property type="match status" value="1"/>
</dbReference>
<evidence type="ECO:0000256" key="6">
    <source>
        <dbReference type="ARBA" id="ARBA00023136"/>
    </source>
</evidence>
<name>A0A8S1EJ57_9PELO</name>
<gene>
    <name evidence="11" type="ORF">CBOVIS_LOCUS3226</name>
</gene>
<keyword evidence="12" id="KW-1185">Reference proteome</keyword>
<keyword evidence="8" id="KW-0807">Transducer</keyword>
<feature type="transmembrane region" description="Helical" evidence="9">
    <location>
        <begin position="143"/>
        <end position="162"/>
    </location>
</feature>
<evidence type="ECO:0000256" key="3">
    <source>
        <dbReference type="ARBA" id="ARBA00022692"/>
    </source>
</evidence>
<comment type="subcellular location">
    <subcellularLocation>
        <location evidence="1">Membrane</location>
        <topology evidence="1">Multi-pass membrane protein</topology>
    </subcellularLocation>
</comment>
<evidence type="ECO:0000256" key="2">
    <source>
        <dbReference type="ARBA" id="ARBA00010663"/>
    </source>
</evidence>
<evidence type="ECO:0000313" key="12">
    <source>
        <dbReference type="Proteomes" id="UP000494206"/>
    </source>
</evidence>
<evidence type="ECO:0000256" key="9">
    <source>
        <dbReference type="SAM" id="Phobius"/>
    </source>
</evidence>
<dbReference type="EMBL" id="CADEPM010000002">
    <property type="protein sequence ID" value="CAB3400249.1"/>
    <property type="molecule type" value="Genomic_DNA"/>
</dbReference>
<keyword evidence="4 9" id="KW-1133">Transmembrane helix</keyword>
<dbReference type="GO" id="GO:0042923">
    <property type="term" value="F:neuropeptide binding"/>
    <property type="evidence" value="ECO:0007669"/>
    <property type="project" value="TreeGrafter"/>
</dbReference>
<dbReference type="InterPro" id="IPR000276">
    <property type="entry name" value="GPCR_Rhodpsn"/>
</dbReference>
<feature type="transmembrane region" description="Helical" evidence="9">
    <location>
        <begin position="101"/>
        <end position="123"/>
    </location>
</feature>
<dbReference type="InterPro" id="IPR017452">
    <property type="entry name" value="GPCR_Rhodpsn_7TM"/>
</dbReference>
<keyword evidence="5" id="KW-0297">G-protein coupled receptor</keyword>
<proteinExistence type="inferred from homology"/>
<feature type="transmembrane region" description="Helical" evidence="9">
    <location>
        <begin position="188"/>
        <end position="213"/>
    </location>
</feature>
<accession>A0A8S1EJ57</accession>
<dbReference type="Gene3D" id="1.20.1070.10">
    <property type="entry name" value="Rhodopsin 7-helix transmembrane proteins"/>
    <property type="match status" value="1"/>
</dbReference>
<keyword evidence="6 9" id="KW-0472">Membrane</keyword>
<dbReference type="OrthoDB" id="9046662at2759"/>
<evidence type="ECO:0000256" key="8">
    <source>
        <dbReference type="ARBA" id="ARBA00023224"/>
    </source>
</evidence>
<dbReference type="PANTHER" id="PTHR24235">
    <property type="entry name" value="NEUROPEPTIDE Y RECEPTOR"/>
    <property type="match status" value="1"/>
</dbReference>
<dbReference type="PANTHER" id="PTHR24235:SF13">
    <property type="entry name" value="G-PROTEIN COUPLED RECEPTORS FAMILY 1 PROFILE DOMAIN-CONTAINING PROTEIN"/>
    <property type="match status" value="1"/>
</dbReference>
<reference evidence="11 12" key="1">
    <citation type="submission" date="2020-04" db="EMBL/GenBank/DDBJ databases">
        <authorList>
            <person name="Laetsch R D."/>
            <person name="Stevens L."/>
            <person name="Kumar S."/>
            <person name="Blaxter L. M."/>
        </authorList>
    </citation>
    <scope>NUCLEOTIDE SEQUENCE [LARGE SCALE GENOMIC DNA]</scope>
</reference>
<keyword evidence="3 9" id="KW-0812">Transmembrane</keyword>
<dbReference type="Proteomes" id="UP000494206">
    <property type="component" value="Unassembled WGS sequence"/>
</dbReference>
<feature type="transmembrane region" description="Helical" evidence="9">
    <location>
        <begin position="248"/>
        <end position="269"/>
    </location>
</feature>
<evidence type="ECO:0000259" key="10">
    <source>
        <dbReference type="PROSITE" id="PS50262"/>
    </source>
</evidence>
<evidence type="ECO:0000256" key="1">
    <source>
        <dbReference type="ARBA" id="ARBA00004141"/>
    </source>
</evidence>
<feature type="transmembrane region" description="Helical" evidence="9">
    <location>
        <begin position="289"/>
        <end position="311"/>
    </location>
</feature>
<comment type="caution">
    <text evidence="11">The sequence shown here is derived from an EMBL/GenBank/DDBJ whole genome shotgun (WGS) entry which is preliminary data.</text>
</comment>
<dbReference type="GO" id="GO:0005886">
    <property type="term" value="C:plasma membrane"/>
    <property type="evidence" value="ECO:0007669"/>
    <property type="project" value="TreeGrafter"/>
</dbReference>
<protein>
    <recommendedName>
        <fullName evidence="10">G-protein coupled receptors family 1 profile domain-containing protein</fullName>
    </recommendedName>
</protein>
<organism evidence="11 12">
    <name type="scientific">Caenorhabditis bovis</name>
    <dbReference type="NCBI Taxonomy" id="2654633"/>
    <lineage>
        <taxon>Eukaryota</taxon>
        <taxon>Metazoa</taxon>
        <taxon>Ecdysozoa</taxon>
        <taxon>Nematoda</taxon>
        <taxon>Chromadorea</taxon>
        <taxon>Rhabditida</taxon>
        <taxon>Rhabditina</taxon>
        <taxon>Rhabditomorpha</taxon>
        <taxon>Rhabditoidea</taxon>
        <taxon>Rhabditidae</taxon>
        <taxon>Peloderinae</taxon>
        <taxon>Caenorhabditis</taxon>
    </lineage>
</organism>
<comment type="similarity">
    <text evidence="2">Belongs to the G-protein coupled receptor 1 family.</text>
</comment>
<dbReference type="Pfam" id="PF00001">
    <property type="entry name" value="7tm_1"/>
    <property type="match status" value="1"/>
</dbReference>
<dbReference type="InterPro" id="IPR000611">
    <property type="entry name" value="NPY_rcpt"/>
</dbReference>
<dbReference type="PRINTS" id="PR00237">
    <property type="entry name" value="GPCRRHODOPSN"/>
</dbReference>
<feature type="domain" description="G-protein coupled receptors family 1 profile" evidence="10">
    <location>
        <begin position="44"/>
        <end position="308"/>
    </location>
</feature>
<dbReference type="AlphaFoldDB" id="A0A8S1EJ57"/>
<evidence type="ECO:0000256" key="7">
    <source>
        <dbReference type="ARBA" id="ARBA00023170"/>
    </source>
</evidence>
<evidence type="ECO:0000256" key="5">
    <source>
        <dbReference type="ARBA" id="ARBA00023040"/>
    </source>
</evidence>
<dbReference type="PRINTS" id="PR01012">
    <property type="entry name" value="NRPEPTIDEYR"/>
</dbReference>
<dbReference type="PROSITE" id="PS50262">
    <property type="entry name" value="G_PROTEIN_RECEP_F1_2"/>
    <property type="match status" value="1"/>
</dbReference>